<name>A0A1G1YIZ6_9BACT</name>
<comment type="caution">
    <text evidence="2">The sequence shown here is derived from an EMBL/GenBank/DDBJ whole genome shotgun (WGS) entry which is preliminary data.</text>
</comment>
<feature type="region of interest" description="Disordered" evidence="1">
    <location>
        <begin position="1"/>
        <end position="22"/>
    </location>
</feature>
<evidence type="ECO:0000256" key="1">
    <source>
        <dbReference type="SAM" id="MobiDB-lite"/>
    </source>
</evidence>
<dbReference type="AlphaFoldDB" id="A0A1G1YIZ6"/>
<organism evidence="2 3">
    <name type="scientific">Candidatus Buchananbacteria bacterium RIFCSPHIGHO2_02_FULL_56_16</name>
    <dbReference type="NCBI Taxonomy" id="1797542"/>
    <lineage>
        <taxon>Bacteria</taxon>
        <taxon>Candidatus Buchananiibacteriota</taxon>
    </lineage>
</organism>
<proteinExistence type="predicted"/>
<evidence type="ECO:0000313" key="2">
    <source>
        <dbReference type="EMBL" id="OGY52303.1"/>
    </source>
</evidence>
<dbReference type="Proteomes" id="UP000177310">
    <property type="component" value="Unassembled WGS sequence"/>
</dbReference>
<protein>
    <submittedName>
        <fullName evidence="2">Uncharacterized protein</fullName>
    </submittedName>
</protein>
<evidence type="ECO:0000313" key="3">
    <source>
        <dbReference type="Proteomes" id="UP000177310"/>
    </source>
</evidence>
<dbReference type="EMBL" id="MHIL01000006">
    <property type="protein sequence ID" value="OGY52303.1"/>
    <property type="molecule type" value="Genomic_DNA"/>
</dbReference>
<sequence>MREQSPLSRASAEAGEREWRSELGGIEQAESALRETLTNYPDFFSIPAAELPLLIEQAEAYLALDKDDQDPRVSRRAHDILSLPEAQEVTAGR</sequence>
<accession>A0A1G1YIZ6</accession>
<reference evidence="2 3" key="1">
    <citation type="journal article" date="2016" name="Nat. Commun.">
        <title>Thousands of microbial genomes shed light on interconnected biogeochemical processes in an aquifer system.</title>
        <authorList>
            <person name="Anantharaman K."/>
            <person name="Brown C.T."/>
            <person name="Hug L.A."/>
            <person name="Sharon I."/>
            <person name="Castelle C.J."/>
            <person name="Probst A.J."/>
            <person name="Thomas B.C."/>
            <person name="Singh A."/>
            <person name="Wilkins M.J."/>
            <person name="Karaoz U."/>
            <person name="Brodie E.L."/>
            <person name="Williams K.H."/>
            <person name="Hubbard S.S."/>
            <person name="Banfield J.F."/>
        </authorList>
    </citation>
    <scope>NUCLEOTIDE SEQUENCE [LARGE SCALE GENOMIC DNA]</scope>
</reference>
<gene>
    <name evidence="2" type="ORF">A3J59_02260</name>
</gene>